<organism evidence="14 15">
    <name type="scientific">Heterotrigona itama</name>
    <dbReference type="NCBI Taxonomy" id="395501"/>
    <lineage>
        <taxon>Eukaryota</taxon>
        <taxon>Metazoa</taxon>
        <taxon>Ecdysozoa</taxon>
        <taxon>Arthropoda</taxon>
        <taxon>Hexapoda</taxon>
        <taxon>Insecta</taxon>
        <taxon>Pterygota</taxon>
        <taxon>Neoptera</taxon>
        <taxon>Endopterygota</taxon>
        <taxon>Hymenoptera</taxon>
        <taxon>Apocrita</taxon>
        <taxon>Aculeata</taxon>
        <taxon>Apoidea</taxon>
        <taxon>Anthophila</taxon>
        <taxon>Apidae</taxon>
        <taxon>Heterotrigona</taxon>
    </lineage>
</organism>
<evidence type="ECO:0000256" key="9">
    <source>
        <dbReference type="ARBA" id="ARBA00023136"/>
    </source>
</evidence>
<dbReference type="PROSITE" id="PS50268">
    <property type="entry name" value="CADHERIN_2"/>
    <property type="match status" value="3"/>
</dbReference>
<dbReference type="FunFam" id="2.60.40.60:FF:000033">
    <property type="entry name" value="FAT atypical cadherin 1"/>
    <property type="match status" value="1"/>
</dbReference>
<keyword evidence="3" id="KW-0812">Transmembrane</keyword>
<evidence type="ECO:0000256" key="4">
    <source>
        <dbReference type="ARBA" id="ARBA00022729"/>
    </source>
</evidence>
<evidence type="ECO:0000256" key="10">
    <source>
        <dbReference type="ARBA" id="ARBA00023157"/>
    </source>
</evidence>
<dbReference type="GO" id="GO:0007156">
    <property type="term" value="P:homophilic cell adhesion via plasma membrane adhesion molecules"/>
    <property type="evidence" value="ECO:0007669"/>
    <property type="project" value="InterPro"/>
</dbReference>
<dbReference type="GO" id="GO:0007163">
    <property type="term" value="P:establishment or maintenance of cell polarity"/>
    <property type="evidence" value="ECO:0007669"/>
    <property type="project" value="UniProtKB-ARBA"/>
</dbReference>
<evidence type="ECO:0000313" key="15">
    <source>
        <dbReference type="Proteomes" id="UP000752696"/>
    </source>
</evidence>
<dbReference type="CDD" id="cd11304">
    <property type="entry name" value="Cadherin_repeat"/>
    <property type="match status" value="3"/>
</dbReference>
<keyword evidence="5" id="KW-0677">Repeat</keyword>
<feature type="non-terminal residue" evidence="14">
    <location>
        <position position="1"/>
    </location>
</feature>
<evidence type="ECO:0000256" key="1">
    <source>
        <dbReference type="ARBA" id="ARBA00004251"/>
    </source>
</evidence>
<dbReference type="GO" id="GO:0008104">
    <property type="term" value="P:intracellular protein localization"/>
    <property type="evidence" value="ECO:0007669"/>
    <property type="project" value="UniProtKB-ARBA"/>
</dbReference>
<accession>A0A6V7HAE0</accession>
<keyword evidence="11" id="KW-0325">Glycoprotein</keyword>
<comment type="subcellular location">
    <subcellularLocation>
        <location evidence="1">Cell membrane</location>
        <topology evidence="1">Single-pass type I membrane protein</topology>
    </subcellularLocation>
</comment>
<sequence length="292" mass="31174">VQHYILVVQATDGGIPALSSTVTVYCNVVDLNDNAPIFEAGPHAADIVENTTIGTSILSVTAQDLDSGDNGRVIYAVAGGDENGDFGVAPNGTLFTRKLLDREQKPLYNLILSATDSPLPPALPLSSTVQVTVVLLDVNDMSPEFISPTKISIIENAPSNTVVMAIKAVDRDEGRNGYVEYSLEDTTLPFTVGPVDGLLRVSGSLDRELRSNYTLEVTAKDRGEPPRSSSITVTVTVLDENDNSPVFDPRQYSATVAENASIGASVLQVGALIVLLAFSVSWNCLEQNQFFN</sequence>
<dbReference type="PRINTS" id="PR00205">
    <property type="entry name" value="CADHERIN"/>
</dbReference>
<keyword evidence="10" id="KW-1015">Disulfide bond</keyword>
<evidence type="ECO:0000256" key="7">
    <source>
        <dbReference type="ARBA" id="ARBA00022889"/>
    </source>
</evidence>
<dbReference type="EMBL" id="CAJDYZ010009597">
    <property type="protein sequence ID" value="CAD1476829.1"/>
    <property type="molecule type" value="Genomic_DNA"/>
</dbReference>
<keyword evidence="15" id="KW-1185">Reference proteome</keyword>
<dbReference type="GO" id="GO:0048731">
    <property type="term" value="P:system development"/>
    <property type="evidence" value="ECO:0007669"/>
    <property type="project" value="UniProtKB-ARBA"/>
</dbReference>
<evidence type="ECO:0000256" key="6">
    <source>
        <dbReference type="ARBA" id="ARBA00022837"/>
    </source>
</evidence>
<feature type="domain" description="Cadherin" evidence="13">
    <location>
        <begin position="145"/>
        <end position="247"/>
    </location>
</feature>
<dbReference type="FunFam" id="2.60.40.60:FF:000039">
    <property type="entry name" value="FAT atypical cadherin 3"/>
    <property type="match status" value="1"/>
</dbReference>
<dbReference type="Pfam" id="PF00028">
    <property type="entry name" value="Cadherin"/>
    <property type="match status" value="2"/>
</dbReference>
<evidence type="ECO:0000256" key="2">
    <source>
        <dbReference type="ARBA" id="ARBA00022536"/>
    </source>
</evidence>
<evidence type="ECO:0000256" key="11">
    <source>
        <dbReference type="ARBA" id="ARBA00023180"/>
    </source>
</evidence>
<keyword evidence="4" id="KW-0732">Signal</keyword>
<dbReference type="AlphaFoldDB" id="A0A6V7HAE0"/>
<dbReference type="Proteomes" id="UP000752696">
    <property type="component" value="Unassembled WGS sequence"/>
</dbReference>
<feature type="non-terminal residue" evidence="14">
    <location>
        <position position="292"/>
    </location>
</feature>
<dbReference type="InterPro" id="IPR002126">
    <property type="entry name" value="Cadherin-like_dom"/>
</dbReference>
<feature type="domain" description="Cadherin" evidence="13">
    <location>
        <begin position="4"/>
        <end position="38"/>
    </location>
</feature>
<feature type="domain" description="Cadherin" evidence="13">
    <location>
        <begin position="39"/>
        <end position="145"/>
    </location>
</feature>
<gene>
    <name evidence="14" type="ORF">MHI_LOCUS690393</name>
</gene>
<dbReference type="InterPro" id="IPR020894">
    <property type="entry name" value="Cadherin_CS"/>
</dbReference>
<keyword evidence="2" id="KW-0245">EGF-like domain</keyword>
<dbReference type="GO" id="GO:0048513">
    <property type="term" value="P:animal organ development"/>
    <property type="evidence" value="ECO:0007669"/>
    <property type="project" value="UniProtKB-ARBA"/>
</dbReference>
<dbReference type="GO" id="GO:0001736">
    <property type="term" value="P:establishment of planar polarity"/>
    <property type="evidence" value="ECO:0007669"/>
    <property type="project" value="UniProtKB-ARBA"/>
</dbReference>
<evidence type="ECO:0000256" key="12">
    <source>
        <dbReference type="PROSITE-ProRule" id="PRU00043"/>
    </source>
</evidence>
<keyword evidence="7" id="KW-0130">Cell adhesion</keyword>
<reference evidence="14" key="1">
    <citation type="submission" date="2020-07" db="EMBL/GenBank/DDBJ databases">
        <authorList>
            <person name="Nazaruddin N."/>
        </authorList>
    </citation>
    <scope>NUCLEOTIDE SEQUENCE</scope>
</reference>
<keyword evidence="8" id="KW-1133">Transmembrane helix</keyword>
<dbReference type="GO" id="GO:0005509">
    <property type="term" value="F:calcium ion binding"/>
    <property type="evidence" value="ECO:0007669"/>
    <property type="project" value="UniProtKB-UniRule"/>
</dbReference>
<dbReference type="GO" id="GO:0005886">
    <property type="term" value="C:plasma membrane"/>
    <property type="evidence" value="ECO:0007669"/>
    <property type="project" value="UniProtKB-SubCell"/>
</dbReference>
<evidence type="ECO:0000256" key="3">
    <source>
        <dbReference type="ARBA" id="ARBA00022692"/>
    </source>
</evidence>
<name>A0A6V7HAE0_9HYME</name>
<dbReference type="PANTHER" id="PTHR24026">
    <property type="entry name" value="FAT ATYPICAL CADHERIN-RELATED"/>
    <property type="match status" value="1"/>
</dbReference>
<keyword evidence="9" id="KW-0472">Membrane</keyword>
<dbReference type="Gene3D" id="2.60.40.60">
    <property type="entry name" value="Cadherins"/>
    <property type="match status" value="4"/>
</dbReference>
<evidence type="ECO:0000256" key="8">
    <source>
        <dbReference type="ARBA" id="ARBA00022989"/>
    </source>
</evidence>
<protein>
    <recommendedName>
        <fullName evidence="13">Cadherin domain-containing protein</fullName>
    </recommendedName>
</protein>
<keyword evidence="6 12" id="KW-0106">Calcium</keyword>
<dbReference type="PANTHER" id="PTHR24026:SF136">
    <property type="entry name" value="PROTOCADHERIN-23"/>
    <property type="match status" value="1"/>
</dbReference>
<dbReference type="InterPro" id="IPR015919">
    <property type="entry name" value="Cadherin-like_sf"/>
</dbReference>
<dbReference type="OrthoDB" id="6252479at2759"/>
<evidence type="ECO:0000313" key="14">
    <source>
        <dbReference type="EMBL" id="CAD1476829.1"/>
    </source>
</evidence>
<proteinExistence type="predicted"/>
<comment type="caution">
    <text evidence="14">The sequence shown here is derived from an EMBL/GenBank/DDBJ whole genome shotgun (WGS) entry which is preliminary data.</text>
</comment>
<dbReference type="PROSITE" id="PS00232">
    <property type="entry name" value="CADHERIN_1"/>
    <property type="match status" value="1"/>
</dbReference>
<evidence type="ECO:0000259" key="13">
    <source>
        <dbReference type="PROSITE" id="PS50268"/>
    </source>
</evidence>
<dbReference type="SMART" id="SM00112">
    <property type="entry name" value="CA"/>
    <property type="match status" value="2"/>
</dbReference>
<dbReference type="GO" id="GO:0030154">
    <property type="term" value="P:cell differentiation"/>
    <property type="evidence" value="ECO:0007669"/>
    <property type="project" value="UniProtKB-ARBA"/>
</dbReference>
<evidence type="ECO:0000256" key="5">
    <source>
        <dbReference type="ARBA" id="ARBA00022737"/>
    </source>
</evidence>
<dbReference type="GO" id="GO:0048589">
    <property type="term" value="P:developmental growth"/>
    <property type="evidence" value="ECO:0007669"/>
    <property type="project" value="UniProtKB-ARBA"/>
</dbReference>
<dbReference type="SUPFAM" id="SSF49313">
    <property type="entry name" value="Cadherin-like"/>
    <property type="match status" value="3"/>
</dbReference>